<dbReference type="Gene3D" id="1.20.1250.20">
    <property type="entry name" value="MFS general substrate transporter like domains"/>
    <property type="match status" value="1"/>
</dbReference>
<feature type="transmembrane region" description="Helical" evidence="3">
    <location>
        <begin position="41"/>
        <end position="59"/>
    </location>
</feature>
<dbReference type="GO" id="GO:0022857">
    <property type="term" value="F:transmembrane transporter activity"/>
    <property type="evidence" value="ECO:0007669"/>
    <property type="project" value="InterPro"/>
</dbReference>
<dbReference type="PANTHER" id="PTHR23520">
    <property type="entry name" value="TRANSPORTER, PUTATIVE (AFU_ORTHOLOGUE AFUA_3G04000)-RELATED"/>
    <property type="match status" value="1"/>
</dbReference>
<evidence type="ECO:0000259" key="4">
    <source>
        <dbReference type="PROSITE" id="PS50850"/>
    </source>
</evidence>
<feature type="transmembrane region" description="Helical" evidence="3">
    <location>
        <begin position="204"/>
        <end position="224"/>
    </location>
</feature>
<sequence>MTTADRQQNPQMAVVWLLEELGIVSMYQSKRDIKILCLQRLVRLFAFGASTLVLIPFLVEQHMSQAHVGIFMSLTLIGSVGVSFMLTLSADRLGRRSVIILGAVSMAASGLTFAMSSSYYLLLGAAIIGFISPSGNEVGPFRAVEESIVAHLTLPHQRSDVYAWYGLLGPVGSALGVITCGWVLSYAHEQLRWSHLDSYRGIFYAYAVFGLIKASLAVMLSTAVEFEPEIDKQVEGDSTIARDPAETAPLLQNNSAEGPPIENQEESPRPSPTFFGGISHASIRIALPLCILFALDSFGSSLTPQYVVAVSRTPKTRPPL</sequence>
<dbReference type="GO" id="GO:0000329">
    <property type="term" value="C:fungal-type vacuole membrane"/>
    <property type="evidence" value="ECO:0007669"/>
    <property type="project" value="TreeGrafter"/>
</dbReference>
<proteinExistence type="predicted"/>
<evidence type="ECO:0000256" key="2">
    <source>
        <dbReference type="SAM" id="MobiDB-lite"/>
    </source>
</evidence>
<dbReference type="GeneID" id="27719764"/>
<reference evidence="5 6" key="1">
    <citation type="journal article" date="2014" name="Genome Announc.">
        <title>Draft genome sequence of the pathogenic fungus Scedosporium apiospermum.</title>
        <authorList>
            <person name="Vandeputte P."/>
            <person name="Ghamrawi S."/>
            <person name="Rechenmann M."/>
            <person name="Iltis A."/>
            <person name="Giraud S."/>
            <person name="Fleury M."/>
            <person name="Thornton C."/>
            <person name="Delhaes L."/>
            <person name="Meyer W."/>
            <person name="Papon N."/>
            <person name="Bouchara J.P."/>
        </authorList>
    </citation>
    <scope>NUCLEOTIDE SEQUENCE [LARGE SCALE GENOMIC DNA]</scope>
    <source>
        <strain evidence="5 6">IHEM 14462</strain>
    </source>
</reference>
<comment type="subcellular location">
    <subcellularLocation>
        <location evidence="1">Membrane</location>
        <topology evidence="1">Multi-pass membrane protein</topology>
    </subcellularLocation>
</comment>
<dbReference type="VEuPathDB" id="FungiDB:SAPIO_CDS10556"/>
<keyword evidence="3" id="KW-0472">Membrane</keyword>
<keyword evidence="3" id="KW-1133">Transmembrane helix</keyword>
<feature type="transmembrane region" description="Helical" evidence="3">
    <location>
        <begin position="162"/>
        <end position="184"/>
    </location>
</feature>
<feature type="transmembrane region" description="Helical" evidence="3">
    <location>
        <begin position="98"/>
        <end position="131"/>
    </location>
</feature>
<dbReference type="InterPro" id="IPR011701">
    <property type="entry name" value="MFS"/>
</dbReference>
<evidence type="ECO:0000313" key="5">
    <source>
        <dbReference type="EMBL" id="KEZ39152.1"/>
    </source>
</evidence>
<comment type="caution">
    <text evidence="5">The sequence shown here is derived from an EMBL/GenBank/DDBJ whole genome shotgun (WGS) entry which is preliminary data.</text>
</comment>
<feature type="region of interest" description="Disordered" evidence="2">
    <location>
        <begin position="247"/>
        <end position="272"/>
    </location>
</feature>
<keyword evidence="3" id="KW-0812">Transmembrane</keyword>
<dbReference type="OrthoDB" id="10027823at2759"/>
<evidence type="ECO:0000313" key="6">
    <source>
        <dbReference type="Proteomes" id="UP000028545"/>
    </source>
</evidence>
<dbReference type="CDD" id="cd06174">
    <property type="entry name" value="MFS"/>
    <property type="match status" value="1"/>
</dbReference>
<dbReference type="Proteomes" id="UP000028545">
    <property type="component" value="Unassembled WGS sequence"/>
</dbReference>
<dbReference type="InterPro" id="IPR036259">
    <property type="entry name" value="MFS_trans_sf"/>
</dbReference>
<dbReference type="AlphaFoldDB" id="A0A084FVP0"/>
<dbReference type="PROSITE" id="PS50850">
    <property type="entry name" value="MFS"/>
    <property type="match status" value="1"/>
</dbReference>
<feature type="domain" description="Major facilitator superfamily (MFS) profile" evidence="4">
    <location>
        <begin position="32"/>
        <end position="320"/>
    </location>
</feature>
<protein>
    <recommendedName>
        <fullName evidence="4">Major facilitator superfamily (MFS) profile domain-containing protein</fullName>
    </recommendedName>
</protein>
<evidence type="ECO:0000256" key="3">
    <source>
        <dbReference type="SAM" id="Phobius"/>
    </source>
</evidence>
<dbReference type="KEGG" id="sapo:SAPIO_CDS10556"/>
<name>A0A084FVP0_PSEDA</name>
<keyword evidence="6" id="KW-1185">Reference proteome</keyword>
<evidence type="ECO:0000256" key="1">
    <source>
        <dbReference type="ARBA" id="ARBA00004141"/>
    </source>
</evidence>
<dbReference type="OMA" id="NAARRWW"/>
<feature type="transmembrane region" description="Helical" evidence="3">
    <location>
        <begin position="65"/>
        <end position="86"/>
    </location>
</feature>
<dbReference type="InterPro" id="IPR020846">
    <property type="entry name" value="MFS_dom"/>
</dbReference>
<dbReference type="PANTHER" id="PTHR23520:SF5">
    <property type="entry name" value="TRANSPORTER, PUTATIVE (AFU_ORTHOLOGUE AFUA_3G04000)-RELATED"/>
    <property type="match status" value="1"/>
</dbReference>
<organism evidence="5 6">
    <name type="scientific">Pseudallescheria apiosperma</name>
    <name type="common">Scedosporium apiospermum</name>
    <dbReference type="NCBI Taxonomy" id="563466"/>
    <lineage>
        <taxon>Eukaryota</taxon>
        <taxon>Fungi</taxon>
        <taxon>Dikarya</taxon>
        <taxon>Ascomycota</taxon>
        <taxon>Pezizomycotina</taxon>
        <taxon>Sordariomycetes</taxon>
        <taxon>Hypocreomycetidae</taxon>
        <taxon>Microascales</taxon>
        <taxon>Microascaceae</taxon>
        <taxon>Scedosporium</taxon>
    </lineage>
</organism>
<dbReference type="HOGENOM" id="CLU_025894_1_0_1"/>
<dbReference type="Pfam" id="PF07690">
    <property type="entry name" value="MFS_1"/>
    <property type="match status" value="1"/>
</dbReference>
<accession>A0A084FVP0</accession>
<gene>
    <name evidence="5" type="ORF">SAPIO_CDS10556</name>
</gene>
<dbReference type="SUPFAM" id="SSF103473">
    <property type="entry name" value="MFS general substrate transporter"/>
    <property type="match status" value="1"/>
</dbReference>
<dbReference type="RefSeq" id="XP_016638951.1">
    <property type="nucleotide sequence ID" value="XM_016784128.1"/>
</dbReference>
<dbReference type="EMBL" id="JOWA01000165">
    <property type="protein sequence ID" value="KEZ39152.1"/>
    <property type="molecule type" value="Genomic_DNA"/>
</dbReference>